<dbReference type="FunFam" id="3.40.50.300:FF:002582">
    <property type="entry name" value="Nicotinamide riboside kinase, variant"/>
    <property type="match status" value="1"/>
</dbReference>
<dbReference type="OrthoDB" id="10041966at2759"/>
<proteinExistence type="predicted"/>
<dbReference type="GO" id="GO:0016787">
    <property type="term" value="F:hydrolase activity"/>
    <property type="evidence" value="ECO:0007669"/>
    <property type="project" value="UniProtKB-KW"/>
</dbReference>
<gene>
    <name evidence="1" type="ORF">BD324DRAFT_611083</name>
</gene>
<organism evidence="1 2">
    <name type="scientific">Kockovaella imperatae</name>
    <dbReference type="NCBI Taxonomy" id="4999"/>
    <lineage>
        <taxon>Eukaryota</taxon>
        <taxon>Fungi</taxon>
        <taxon>Dikarya</taxon>
        <taxon>Basidiomycota</taxon>
        <taxon>Agaricomycotina</taxon>
        <taxon>Tremellomycetes</taxon>
        <taxon>Tremellales</taxon>
        <taxon>Cuniculitremaceae</taxon>
        <taxon>Kockovaella</taxon>
    </lineage>
</organism>
<dbReference type="EMBL" id="NBSH01000001">
    <property type="protein sequence ID" value="ORX40513.1"/>
    <property type="molecule type" value="Genomic_DNA"/>
</dbReference>
<dbReference type="SUPFAM" id="SSF52540">
    <property type="entry name" value="P-loop containing nucleoside triphosphate hydrolases"/>
    <property type="match status" value="1"/>
</dbReference>
<comment type="caution">
    <text evidence="1">The sequence shown here is derived from an EMBL/GenBank/DDBJ whole genome shotgun (WGS) entry which is preliminary data.</text>
</comment>
<keyword evidence="1" id="KW-0378">Hydrolase</keyword>
<dbReference type="STRING" id="4999.A0A1Y1UR34"/>
<dbReference type="AlphaFoldDB" id="A0A1Y1UR34"/>
<dbReference type="Gene3D" id="3.40.50.300">
    <property type="entry name" value="P-loop containing nucleotide triphosphate hydrolases"/>
    <property type="match status" value="1"/>
</dbReference>
<dbReference type="Proteomes" id="UP000193218">
    <property type="component" value="Unassembled WGS sequence"/>
</dbReference>
<protein>
    <submittedName>
        <fullName evidence="1">p-loop containing nucleoside triphosphate hydrolase protein</fullName>
    </submittedName>
</protein>
<evidence type="ECO:0000313" key="1">
    <source>
        <dbReference type="EMBL" id="ORX40513.1"/>
    </source>
</evidence>
<dbReference type="PROSITE" id="PS51257">
    <property type="entry name" value="PROKAR_LIPOPROTEIN"/>
    <property type="match status" value="1"/>
</dbReference>
<accession>A0A1Y1UR34</accession>
<name>A0A1Y1UR34_9TREE</name>
<reference evidence="1 2" key="1">
    <citation type="submission" date="2017-03" db="EMBL/GenBank/DDBJ databases">
        <title>Widespread Adenine N6-methylation of Active Genes in Fungi.</title>
        <authorList>
            <consortium name="DOE Joint Genome Institute"/>
            <person name="Mondo S.J."/>
            <person name="Dannebaum R.O."/>
            <person name="Kuo R.C."/>
            <person name="Louie K.B."/>
            <person name="Bewick A.J."/>
            <person name="Labutti K."/>
            <person name="Haridas S."/>
            <person name="Kuo A."/>
            <person name="Salamov A."/>
            <person name="Ahrendt S.R."/>
            <person name="Lau R."/>
            <person name="Bowen B.P."/>
            <person name="Lipzen A."/>
            <person name="Sullivan W."/>
            <person name="Andreopoulos W.B."/>
            <person name="Clum A."/>
            <person name="Lindquist E."/>
            <person name="Daum C."/>
            <person name="Northen T.R."/>
            <person name="Ramamoorthy G."/>
            <person name="Schmitz R.J."/>
            <person name="Gryganskyi A."/>
            <person name="Culley D."/>
            <person name="Magnuson J."/>
            <person name="James T.Y."/>
            <person name="O'Malley M.A."/>
            <person name="Stajich J.E."/>
            <person name="Spatafora J.W."/>
            <person name="Visel A."/>
            <person name="Grigoriev I.V."/>
        </authorList>
    </citation>
    <scope>NUCLEOTIDE SEQUENCE [LARGE SCALE GENOMIC DNA]</scope>
    <source>
        <strain evidence="1 2">NRRL Y-17943</strain>
    </source>
</reference>
<dbReference type="CDD" id="cd02024">
    <property type="entry name" value="NRK1"/>
    <property type="match status" value="1"/>
</dbReference>
<dbReference type="FunCoup" id="A0A1Y1UR34">
    <property type="interactions" value="209"/>
</dbReference>
<dbReference type="GeneID" id="33556048"/>
<sequence length="260" mass="29338">MSSERKRIIVIGISGASCSGKTLLAKTLKSILPRATIIHQDDFAPAPEDLPLVDRLQDWDDPPTCIIWDQFRSTLKDIRSGKSPSHESNDHLNVLDAPELDTATIGKWKKAFSDLETEERAHGVQLEWYLVEGFILYWDQAVTNALDIRLFLRVPHETLKRRREGRSVYVIQSASAAGDVWTDPPGYFDKIVYPAYVKGHRHMFEDGDVEQGDVSEEWRNSQHPVKMLVPGEGPEEVMRVVEDSCRYLVDQVKAGAGVAL</sequence>
<dbReference type="PANTHER" id="PTHR10285">
    <property type="entry name" value="URIDINE KINASE"/>
    <property type="match status" value="1"/>
</dbReference>
<evidence type="ECO:0000313" key="2">
    <source>
        <dbReference type="Proteomes" id="UP000193218"/>
    </source>
</evidence>
<dbReference type="InterPro" id="IPR027417">
    <property type="entry name" value="P-loop_NTPase"/>
</dbReference>
<dbReference type="RefSeq" id="XP_021874192.1">
    <property type="nucleotide sequence ID" value="XM_022014240.1"/>
</dbReference>
<keyword evidence="2" id="KW-1185">Reference proteome</keyword>
<dbReference type="InParanoid" id="A0A1Y1UR34"/>